<reference evidence="3" key="3">
    <citation type="submission" date="2020-11" db="EMBL/GenBank/DDBJ databases">
        <title>Intraspecies plasmid and genomic variation of Mycobacterium kubicae revealed by the complete genome sequences of two clinical isolates.</title>
        <authorList>
            <person name="Hendrix J.R."/>
            <person name="Epperson L.E."/>
            <person name="Honda J.R."/>
            <person name="Strong M."/>
        </authorList>
    </citation>
    <scope>NUCLEOTIDE SEQUENCE</scope>
    <source>
        <strain evidence="3">JCM 13573</strain>
    </source>
</reference>
<evidence type="ECO:0000313" key="5">
    <source>
        <dbReference type="Proteomes" id="UP000663583"/>
    </source>
</evidence>
<reference evidence="2 4" key="1">
    <citation type="journal article" date="2019" name="Emerg. Microbes Infect.">
        <title>Comprehensive subspecies identification of 175 nontuberculous mycobacteria species based on 7547 genomic profiles.</title>
        <authorList>
            <person name="Matsumoto Y."/>
            <person name="Kinjo T."/>
            <person name="Motooka D."/>
            <person name="Nabeya D."/>
            <person name="Jung N."/>
            <person name="Uechi K."/>
            <person name="Horii T."/>
            <person name="Iida T."/>
            <person name="Fujita J."/>
            <person name="Nakamura S."/>
        </authorList>
    </citation>
    <scope>NUCLEOTIDE SEQUENCE [LARGE SCALE GENOMIC DNA]</scope>
    <source>
        <strain evidence="2 4">JCM 13573</strain>
    </source>
</reference>
<evidence type="ECO:0000313" key="4">
    <source>
        <dbReference type="Proteomes" id="UP000465306"/>
    </source>
</evidence>
<gene>
    <name evidence="3" type="ORF">I2456_00215</name>
    <name evidence="2" type="ORF">MKUB_30870</name>
</gene>
<proteinExistence type="predicted"/>
<dbReference type="Proteomes" id="UP000663583">
    <property type="component" value="Chromosome"/>
</dbReference>
<sequence length="251" mass="27065">MVAVGALTVVDDVRPARWLTERIHTFAADVGSLLPDIFDAYARVFHPAHDGGVPVPWADIARANNKTVHPQMQFNRLLGYASRYVAGYRAEQAGLFNDAPAVGTLPAEIARTLARMFTRHTADAGDCWFAVWTGWGDLHEAFHSHPTFGLPGRDYYLAHGPVAAAAQSVAVEPWSHRSCNLWWPGDRSWCVTTDIDLDSTYIGASQACIEELLADPGLEAAQIDPTAGITADSDTLNAAPPGELPGIGSHP</sequence>
<dbReference type="EMBL" id="CP065047">
    <property type="protein sequence ID" value="QPI38059.1"/>
    <property type="molecule type" value="Genomic_DNA"/>
</dbReference>
<dbReference type="AlphaFoldDB" id="A0AAX1J999"/>
<evidence type="ECO:0000256" key="1">
    <source>
        <dbReference type="SAM" id="MobiDB-lite"/>
    </source>
</evidence>
<feature type="region of interest" description="Disordered" evidence="1">
    <location>
        <begin position="229"/>
        <end position="251"/>
    </location>
</feature>
<name>A0AAX1J999_9MYCO</name>
<protein>
    <submittedName>
        <fullName evidence="3">Uncharacterized protein</fullName>
    </submittedName>
</protein>
<organism evidence="3 5">
    <name type="scientific">Mycobacterium kubicae</name>
    <dbReference type="NCBI Taxonomy" id="120959"/>
    <lineage>
        <taxon>Bacteria</taxon>
        <taxon>Bacillati</taxon>
        <taxon>Actinomycetota</taxon>
        <taxon>Actinomycetes</taxon>
        <taxon>Mycobacteriales</taxon>
        <taxon>Mycobacteriaceae</taxon>
        <taxon>Mycobacterium</taxon>
        <taxon>Mycobacterium simiae complex</taxon>
    </lineage>
</organism>
<evidence type="ECO:0000313" key="2">
    <source>
        <dbReference type="EMBL" id="GFG65597.1"/>
    </source>
</evidence>
<evidence type="ECO:0000313" key="3">
    <source>
        <dbReference type="EMBL" id="QPI38059.1"/>
    </source>
</evidence>
<dbReference type="KEGG" id="mku:I2456_00215"/>
<dbReference type="Proteomes" id="UP000465306">
    <property type="component" value="Unassembled WGS sequence"/>
</dbReference>
<accession>A0AAX1J999</accession>
<dbReference type="EMBL" id="BLKU01000005">
    <property type="protein sequence ID" value="GFG65597.1"/>
    <property type="molecule type" value="Genomic_DNA"/>
</dbReference>
<reference evidence="2" key="2">
    <citation type="submission" date="2020-02" db="EMBL/GenBank/DDBJ databases">
        <authorList>
            <person name="Matsumoto Y."/>
            <person name="Kinjo T."/>
            <person name="Motooka D."/>
            <person name="Nabeya D."/>
            <person name="Jung N."/>
            <person name="Uechi K."/>
            <person name="Horii T."/>
            <person name="Iida T."/>
            <person name="Fujita J."/>
            <person name="Nakamura S."/>
        </authorList>
    </citation>
    <scope>NUCLEOTIDE SEQUENCE</scope>
    <source>
        <strain evidence="2">JCM 13573</strain>
    </source>
</reference>
<dbReference type="RefSeq" id="WP_085074425.1">
    <property type="nucleotide sequence ID" value="NZ_BLKU01000005.1"/>
</dbReference>
<keyword evidence="4" id="KW-1185">Reference proteome</keyword>